<keyword evidence="2" id="KW-1185">Reference proteome</keyword>
<reference evidence="1" key="1">
    <citation type="submission" date="2021-09" db="EMBL/GenBank/DDBJ databases">
        <authorList>
            <consortium name="AG Swart"/>
            <person name="Singh M."/>
            <person name="Singh A."/>
            <person name="Seah K."/>
            <person name="Emmerich C."/>
        </authorList>
    </citation>
    <scope>NUCLEOTIDE SEQUENCE</scope>
    <source>
        <strain evidence="1">ATCC30299</strain>
    </source>
</reference>
<sequence>MDIDYESEGQETSCSSYMYQAKEENIFSFQSKAFKNINPVTEMGIGYRQYTFLLKISKRGLHATSYQLHDFFKAMCEICDLLKLSDIEIVLWAIYLERFGWQEFLQNSEDSLLFAAYAAKCMLNENTIEFLERLQQRSESFSKEYKEWIGAHQNNINIDFLEMNSVFNELNYLEIEIQEEEKVDYNDVVDDLIDNTLESQRKRLGSEDSYTEKKRKNKL</sequence>
<organism evidence="1 2">
    <name type="scientific">Blepharisma stoltei</name>
    <dbReference type="NCBI Taxonomy" id="1481888"/>
    <lineage>
        <taxon>Eukaryota</taxon>
        <taxon>Sar</taxon>
        <taxon>Alveolata</taxon>
        <taxon>Ciliophora</taxon>
        <taxon>Postciliodesmatophora</taxon>
        <taxon>Heterotrichea</taxon>
        <taxon>Heterotrichida</taxon>
        <taxon>Blepharismidae</taxon>
        <taxon>Blepharisma</taxon>
    </lineage>
</organism>
<proteinExistence type="predicted"/>
<evidence type="ECO:0000313" key="1">
    <source>
        <dbReference type="EMBL" id="CAG9318426.1"/>
    </source>
</evidence>
<accession>A0AAU9IS53</accession>
<dbReference type="Proteomes" id="UP001162131">
    <property type="component" value="Unassembled WGS sequence"/>
</dbReference>
<dbReference type="EMBL" id="CAJZBQ010000020">
    <property type="protein sequence ID" value="CAG9318426.1"/>
    <property type="molecule type" value="Genomic_DNA"/>
</dbReference>
<evidence type="ECO:0000313" key="2">
    <source>
        <dbReference type="Proteomes" id="UP001162131"/>
    </source>
</evidence>
<name>A0AAU9IS53_9CILI</name>
<gene>
    <name evidence="1" type="ORF">BSTOLATCC_MIC20900</name>
</gene>
<comment type="caution">
    <text evidence="1">The sequence shown here is derived from an EMBL/GenBank/DDBJ whole genome shotgun (WGS) entry which is preliminary data.</text>
</comment>
<protein>
    <submittedName>
        <fullName evidence="1">Uncharacterized protein</fullName>
    </submittedName>
</protein>
<dbReference type="AlphaFoldDB" id="A0AAU9IS53"/>